<dbReference type="AlphaFoldDB" id="A0A1M6J3F0"/>
<dbReference type="EMBL" id="FQYX01000020">
    <property type="protein sequence ID" value="SHJ41187.1"/>
    <property type="molecule type" value="Genomic_DNA"/>
</dbReference>
<keyword evidence="12" id="KW-1185">Reference proteome</keyword>
<keyword evidence="9" id="KW-1133">Transmembrane helix</keyword>
<keyword evidence="4" id="KW-0479">Metal-binding</keyword>
<keyword evidence="7" id="KW-0460">Magnesium</keyword>
<evidence type="ECO:0000256" key="9">
    <source>
        <dbReference type="SAM" id="Phobius"/>
    </source>
</evidence>
<dbReference type="PANTHER" id="PTHR15822">
    <property type="entry name" value="TRAF AND TNF RECEPTOR-ASSOCIATED PROTEIN"/>
    <property type="match status" value="1"/>
</dbReference>
<evidence type="ECO:0000256" key="2">
    <source>
        <dbReference type="ARBA" id="ARBA00001946"/>
    </source>
</evidence>
<evidence type="ECO:0000256" key="8">
    <source>
        <dbReference type="ARBA" id="ARBA00023204"/>
    </source>
</evidence>
<evidence type="ECO:0000313" key="12">
    <source>
        <dbReference type="Proteomes" id="UP000184231"/>
    </source>
</evidence>
<evidence type="ECO:0000256" key="7">
    <source>
        <dbReference type="ARBA" id="ARBA00022842"/>
    </source>
</evidence>
<feature type="domain" description="Endonuclease/exonuclease/phosphatase" evidence="10">
    <location>
        <begin position="123"/>
        <end position="351"/>
    </location>
</feature>
<evidence type="ECO:0000256" key="5">
    <source>
        <dbReference type="ARBA" id="ARBA00022763"/>
    </source>
</evidence>
<evidence type="ECO:0000259" key="10">
    <source>
        <dbReference type="Pfam" id="PF03372"/>
    </source>
</evidence>
<dbReference type="Proteomes" id="UP000184231">
    <property type="component" value="Unassembled WGS sequence"/>
</dbReference>
<organism evidence="11 12">
    <name type="scientific">Arenibacter nanhaiticus</name>
    <dbReference type="NCBI Taxonomy" id="558155"/>
    <lineage>
        <taxon>Bacteria</taxon>
        <taxon>Pseudomonadati</taxon>
        <taxon>Bacteroidota</taxon>
        <taxon>Flavobacteriia</taxon>
        <taxon>Flavobacteriales</taxon>
        <taxon>Flavobacteriaceae</taxon>
        <taxon>Arenibacter</taxon>
    </lineage>
</organism>
<feature type="transmembrane region" description="Helical" evidence="9">
    <location>
        <begin position="30"/>
        <end position="52"/>
    </location>
</feature>
<feature type="transmembrane region" description="Helical" evidence="9">
    <location>
        <begin position="58"/>
        <end position="81"/>
    </location>
</feature>
<dbReference type="Pfam" id="PF03372">
    <property type="entry name" value="Exo_endo_phos"/>
    <property type="match status" value="1"/>
</dbReference>
<dbReference type="GO" id="GO:0004519">
    <property type="term" value="F:endonuclease activity"/>
    <property type="evidence" value="ECO:0007669"/>
    <property type="project" value="UniProtKB-KW"/>
</dbReference>
<keyword evidence="11" id="KW-0255">Endonuclease</keyword>
<dbReference type="GO" id="GO:0006281">
    <property type="term" value="P:DNA repair"/>
    <property type="evidence" value="ECO:0007669"/>
    <property type="project" value="UniProtKB-KW"/>
</dbReference>
<dbReference type="STRING" id="558155.SAMN04487911_12035"/>
<evidence type="ECO:0000256" key="3">
    <source>
        <dbReference type="ARBA" id="ARBA00022722"/>
    </source>
</evidence>
<proteinExistence type="predicted"/>
<keyword evidence="9" id="KW-0472">Membrane</keyword>
<dbReference type="InterPro" id="IPR005135">
    <property type="entry name" value="Endo/exonuclease/phosphatase"/>
</dbReference>
<dbReference type="SUPFAM" id="SSF56219">
    <property type="entry name" value="DNase I-like"/>
    <property type="match status" value="1"/>
</dbReference>
<name>A0A1M6J3F0_9FLAO</name>
<evidence type="ECO:0000256" key="6">
    <source>
        <dbReference type="ARBA" id="ARBA00022801"/>
    </source>
</evidence>
<accession>A0A1M6J3F0</accession>
<evidence type="ECO:0000256" key="1">
    <source>
        <dbReference type="ARBA" id="ARBA00001936"/>
    </source>
</evidence>
<gene>
    <name evidence="11" type="ORF">SAMN04487911_12035</name>
</gene>
<dbReference type="InterPro" id="IPR051547">
    <property type="entry name" value="TDP2-like"/>
</dbReference>
<dbReference type="PANTHER" id="PTHR15822:SF4">
    <property type="entry name" value="TYROSYL-DNA PHOSPHODIESTERASE 2"/>
    <property type="match status" value="1"/>
</dbReference>
<comment type="cofactor">
    <cofactor evidence="1">
        <name>Mn(2+)</name>
        <dbReference type="ChEBI" id="CHEBI:29035"/>
    </cofactor>
</comment>
<keyword evidence="3" id="KW-0540">Nuclease</keyword>
<sequence length="364" mass="42584">MKAFLRPKRIFCSKQVKNKVLKNLHFFDKIVFLFNVLLAFLLLISFVAPYISVVHFPYLSVLSLGVPILVLINMLLLFYWTLRRKRQLLLSLLVLSIGYLCSDSFFMFKIKEEPIVADQLNIMSYNVRGFNKYNWIEDTTVGDQIIDFIKVENPDILCIQEFSRIKHGDLKNHFKYHYISEMRGEKKSLQAIYSNYPILSKGSLNFPQSQNNAIYADIQYQKDTIRVYNLHLESLRVIPSAEVLTQEASSKLYKRLGNSFGKQQEQADIFRKHCNMAPFKTIVCGDFNNTQFSNVYKVIRGDMNDSFIEQGTGYGRTFNFEYYPMRIDFILADDTIEIKAHKNFNLKLSDHFPVMVSFDMDDDQ</sequence>
<keyword evidence="6 11" id="KW-0378">Hydrolase</keyword>
<evidence type="ECO:0000256" key="4">
    <source>
        <dbReference type="ARBA" id="ARBA00022723"/>
    </source>
</evidence>
<protein>
    <submittedName>
        <fullName evidence="11">Metal-dependent hydrolase, endonuclease/exonuclease/phosphatase family</fullName>
    </submittedName>
</protein>
<comment type="cofactor">
    <cofactor evidence="2">
        <name>Mg(2+)</name>
        <dbReference type="ChEBI" id="CHEBI:18420"/>
    </cofactor>
</comment>
<dbReference type="CDD" id="cd09084">
    <property type="entry name" value="EEP-2"/>
    <property type="match status" value="1"/>
</dbReference>
<keyword evidence="9" id="KW-0812">Transmembrane</keyword>
<keyword evidence="5" id="KW-0227">DNA damage</keyword>
<keyword evidence="8" id="KW-0234">DNA repair</keyword>
<dbReference type="GO" id="GO:0046872">
    <property type="term" value="F:metal ion binding"/>
    <property type="evidence" value="ECO:0007669"/>
    <property type="project" value="UniProtKB-KW"/>
</dbReference>
<dbReference type="Gene3D" id="3.60.10.10">
    <property type="entry name" value="Endonuclease/exonuclease/phosphatase"/>
    <property type="match status" value="1"/>
</dbReference>
<keyword evidence="11" id="KW-0269">Exonuclease</keyword>
<feature type="transmembrane region" description="Helical" evidence="9">
    <location>
        <begin position="88"/>
        <end position="108"/>
    </location>
</feature>
<reference evidence="11 12" key="1">
    <citation type="submission" date="2016-11" db="EMBL/GenBank/DDBJ databases">
        <authorList>
            <person name="Jaros S."/>
            <person name="Januszkiewicz K."/>
            <person name="Wedrychowicz H."/>
        </authorList>
    </citation>
    <scope>NUCLEOTIDE SEQUENCE [LARGE SCALE GENOMIC DNA]</scope>
    <source>
        <strain evidence="11 12">CGMCC 1.8863</strain>
    </source>
</reference>
<evidence type="ECO:0000313" key="11">
    <source>
        <dbReference type="EMBL" id="SHJ41187.1"/>
    </source>
</evidence>
<dbReference type="GO" id="GO:0004527">
    <property type="term" value="F:exonuclease activity"/>
    <property type="evidence" value="ECO:0007669"/>
    <property type="project" value="UniProtKB-KW"/>
</dbReference>
<dbReference type="InterPro" id="IPR036691">
    <property type="entry name" value="Endo/exonu/phosph_ase_sf"/>
</dbReference>